<dbReference type="EC" id="2.1.1.100" evidence="6"/>
<protein>
    <submittedName>
        <fullName evidence="6">Methyltransferase family protein</fullName>
        <ecNumber evidence="6">2.1.1.100</ecNumber>
        <ecNumber evidence="6">2.1.1.334</ecNumber>
    </submittedName>
</protein>
<keyword evidence="7" id="KW-1185">Reference proteome</keyword>
<keyword evidence="2 5" id="KW-0812">Transmembrane</keyword>
<feature type="transmembrane region" description="Helical" evidence="5">
    <location>
        <begin position="36"/>
        <end position="56"/>
    </location>
</feature>
<dbReference type="GO" id="GO:0032259">
    <property type="term" value="P:methylation"/>
    <property type="evidence" value="ECO:0007669"/>
    <property type="project" value="UniProtKB-KW"/>
</dbReference>
<proteinExistence type="predicted"/>
<organism evidence="6 7">
    <name type="scientific">Candidimonas humi</name>
    <dbReference type="NCBI Taxonomy" id="683355"/>
    <lineage>
        <taxon>Bacteria</taxon>
        <taxon>Pseudomonadati</taxon>
        <taxon>Pseudomonadota</taxon>
        <taxon>Betaproteobacteria</taxon>
        <taxon>Burkholderiales</taxon>
        <taxon>Alcaligenaceae</taxon>
        <taxon>Candidimonas</taxon>
    </lineage>
</organism>
<dbReference type="RefSeq" id="WP_217962697.1">
    <property type="nucleotide sequence ID" value="NZ_JAHTBN010000001.1"/>
</dbReference>
<dbReference type="EC" id="2.1.1.334" evidence="6"/>
<keyword evidence="4 5" id="KW-0472">Membrane</keyword>
<evidence type="ECO:0000256" key="3">
    <source>
        <dbReference type="ARBA" id="ARBA00022989"/>
    </source>
</evidence>
<dbReference type="InterPro" id="IPR007318">
    <property type="entry name" value="Phopholipid_MeTrfase"/>
</dbReference>
<sequence length="226" mass="25004">MSLFRKSTKNISGQASHRDVNAIWNHLAHAQVVRRYALAILGVVAVAALLWIGSAWPEFGWVNEGLEWLGLACIIVAILGRCACMLHLGGRKGAELVSEGPYSITRNPLYVFSILAVFGIGLQTGSLIVGLTLAAAAFAVFRWIVGKEEVLLGAAFGEKFDEYCARVPRFWPRLKNWNSPAHVTADLEGVWKTLRDAAPYFLSIPLFEGIEAMQQAGWIHVRLWLF</sequence>
<accession>A0ABV8NVR6</accession>
<feature type="transmembrane region" description="Helical" evidence="5">
    <location>
        <begin position="68"/>
        <end position="88"/>
    </location>
</feature>
<evidence type="ECO:0000313" key="7">
    <source>
        <dbReference type="Proteomes" id="UP001595848"/>
    </source>
</evidence>
<keyword evidence="6" id="KW-0808">Transferase</keyword>
<reference evidence="7" key="1">
    <citation type="journal article" date="2019" name="Int. J. Syst. Evol. Microbiol.">
        <title>The Global Catalogue of Microorganisms (GCM) 10K type strain sequencing project: providing services to taxonomists for standard genome sequencing and annotation.</title>
        <authorList>
            <consortium name="The Broad Institute Genomics Platform"/>
            <consortium name="The Broad Institute Genome Sequencing Center for Infectious Disease"/>
            <person name="Wu L."/>
            <person name="Ma J."/>
        </authorList>
    </citation>
    <scope>NUCLEOTIDE SEQUENCE [LARGE SCALE GENOMIC DNA]</scope>
    <source>
        <strain evidence="7">LMG 24813</strain>
    </source>
</reference>
<dbReference type="InterPro" id="IPR052527">
    <property type="entry name" value="Metal_cation-efflux_comp"/>
</dbReference>
<dbReference type="PANTHER" id="PTHR43847:SF1">
    <property type="entry name" value="BLL3993 PROTEIN"/>
    <property type="match status" value="1"/>
</dbReference>
<evidence type="ECO:0000256" key="5">
    <source>
        <dbReference type="SAM" id="Phobius"/>
    </source>
</evidence>
<evidence type="ECO:0000256" key="2">
    <source>
        <dbReference type="ARBA" id="ARBA00022692"/>
    </source>
</evidence>
<gene>
    <name evidence="6" type="ORF">ACFOY1_01505</name>
</gene>
<comment type="caution">
    <text evidence="6">The sequence shown here is derived from an EMBL/GenBank/DDBJ whole genome shotgun (WGS) entry which is preliminary data.</text>
</comment>
<evidence type="ECO:0000256" key="1">
    <source>
        <dbReference type="ARBA" id="ARBA00004127"/>
    </source>
</evidence>
<comment type="subcellular location">
    <subcellularLocation>
        <location evidence="1">Endomembrane system</location>
        <topology evidence="1">Multi-pass membrane protein</topology>
    </subcellularLocation>
</comment>
<keyword evidence="6" id="KW-0489">Methyltransferase</keyword>
<dbReference type="GO" id="GO:0004671">
    <property type="term" value="F:protein C-terminal S-isoprenylcysteine carboxyl O-methyltransferase activity"/>
    <property type="evidence" value="ECO:0007669"/>
    <property type="project" value="UniProtKB-EC"/>
</dbReference>
<evidence type="ECO:0000256" key="4">
    <source>
        <dbReference type="ARBA" id="ARBA00023136"/>
    </source>
</evidence>
<evidence type="ECO:0000313" key="6">
    <source>
        <dbReference type="EMBL" id="MFC4199617.1"/>
    </source>
</evidence>
<dbReference type="PANTHER" id="PTHR43847">
    <property type="entry name" value="BLL3993 PROTEIN"/>
    <property type="match status" value="1"/>
</dbReference>
<dbReference type="EMBL" id="JBHSBV010000001">
    <property type="protein sequence ID" value="MFC4199617.1"/>
    <property type="molecule type" value="Genomic_DNA"/>
</dbReference>
<dbReference type="Proteomes" id="UP001595848">
    <property type="component" value="Unassembled WGS sequence"/>
</dbReference>
<dbReference type="Pfam" id="PF04191">
    <property type="entry name" value="PEMT"/>
    <property type="match status" value="1"/>
</dbReference>
<feature type="transmembrane region" description="Helical" evidence="5">
    <location>
        <begin position="109"/>
        <end position="141"/>
    </location>
</feature>
<name>A0ABV8NVR6_9BURK</name>
<keyword evidence="3 5" id="KW-1133">Transmembrane helix</keyword>